<proteinExistence type="predicted"/>
<dbReference type="Proteomes" id="UP000003645">
    <property type="component" value="Plasmid pLM1"/>
</dbReference>
<dbReference type="HOGENOM" id="CLU_1136912_0_0_9"/>
<dbReference type="AlphaFoldDB" id="A0A0D4CNS7"/>
<sequence length="246" mass="28314">MSRSTFPDKIDSFRELFDLPADRIQDALELQQLKKKTTLTNDEQNRILALSSQLQDYMITPESMNKLQDAITELETFFDKNVRQYVNEKQKEWDTYVNDFNFVGTWSPTAKYAKQNLLYYQGNLWLVIKDVVADSQHTPDTDDTHYRQIAWKGDKGDIGLNAQYKGEWNGTTAYKAGDAVSVRLGDPWKPMEMIFIATKDNTGQKPTISASSDNWFPYSNTMVGTYDFIGTNTPIHPSIHYVHVLD</sequence>
<geneLocation type="plasmid" evidence="1 2">
    <name>pLM1</name>
</geneLocation>
<evidence type="ECO:0000313" key="2">
    <source>
        <dbReference type="Proteomes" id="UP000003645"/>
    </source>
</evidence>
<dbReference type="EMBL" id="CP011014">
    <property type="protein sequence ID" value="AJT51531.1"/>
    <property type="molecule type" value="Genomic_DNA"/>
</dbReference>
<dbReference type="OrthoDB" id="2634635at2"/>
<organism evidence="1 2">
    <name type="scientific">Limosilactobacillus mucosae LM1</name>
    <dbReference type="NCBI Taxonomy" id="1130798"/>
    <lineage>
        <taxon>Bacteria</taxon>
        <taxon>Bacillati</taxon>
        <taxon>Bacillota</taxon>
        <taxon>Bacilli</taxon>
        <taxon>Lactobacillales</taxon>
        <taxon>Lactobacillaceae</taxon>
        <taxon>Limosilactobacillus</taxon>
    </lineage>
</organism>
<dbReference type="KEGG" id="lmu:LBLM1_10860"/>
<dbReference type="RefSeq" id="WP_006501041.1">
    <property type="nucleotide sequence ID" value="NZ_CP011014.1"/>
</dbReference>
<keyword evidence="1" id="KW-0614">Plasmid</keyword>
<evidence type="ECO:0000313" key="1">
    <source>
        <dbReference type="EMBL" id="AJT51531.1"/>
    </source>
</evidence>
<reference evidence="1 2" key="1">
    <citation type="journal article" date="2012" name="J. Bacteriol.">
        <title>Genome sequence of Lactobacillus mucosae LM1, isolated from piglet feces.</title>
        <authorList>
            <person name="Lee J.H."/>
            <person name="Valeriano V.D."/>
            <person name="Shin Y.R."/>
            <person name="Chae J.P."/>
            <person name="Kim G.B."/>
            <person name="Ham J.S."/>
            <person name="Chun J."/>
            <person name="Kang D.K."/>
        </authorList>
    </citation>
    <scope>NUCLEOTIDE SEQUENCE [LARGE SCALE GENOMIC DNA]</scope>
    <source>
        <strain evidence="1 2">LM1</strain>
        <plasmid evidence="1">pLM1</plasmid>
    </source>
</reference>
<dbReference type="Gene3D" id="2.10.10.90">
    <property type="match status" value="1"/>
</dbReference>
<protein>
    <submittedName>
        <fullName evidence="1">Uncharacterized protein</fullName>
    </submittedName>
</protein>
<gene>
    <name evidence="1" type="ORF">LBLM1_10860</name>
</gene>
<keyword evidence="2" id="KW-1185">Reference proteome</keyword>
<name>A0A0D4CNS7_LIMMU</name>
<accession>A0A0D4CNS7</accession>